<dbReference type="PANTHER" id="PTHR33048">
    <property type="entry name" value="PTH11-LIKE INTEGRAL MEMBRANE PROTEIN (AFU_ORTHOLOGUE AFUA_5G11245)"/>
    <property type="match status" value="1"/>
</dbReference>
<comment type="subcellular location">
    <subcellularLocation>
        <location evidence="1">Membrane</location>
        <topology evidence="1">Multi-pass membrane protein</topology>
    </subcellularLocation>
</comment>
<evidence type="ECO:0000259" key="7">
    <source>
        <dbReference type="Pfam" id="PF20684"/>
    </source>
</evidence>
<comment type="similarity">
    <text evidence="5">Belongs to the SAT4 family.</text>
</comment>
<dbReference type="PANTHER" id="PTHR33048:SF129">
    <property type="entry name" value="INTEGRAL MEMBRANE PROTEIN-RELATED"/>
    <property type="match status" value="1"/>
</dbReference>
<evidence type="ECO:0000256" key="3">
    <source>
        <dbReference type="ARBA" id="ARBA00022989"/>
    </source>
</evidence>
<feature type="transmembrane region" description="Helical" evidence="6">
    <location>
        <begin position="206"/>
        <end position="223"/>
    </location>
</feature>
<keyword evidence="9" id="KW-1185">Reference proteome</keyword>
<dbReference type="InterPro" id="IPR052337">
    <property type="entry name" value="SAT4-like"/>
</dbReference>
<dbReference type="Proteomes" id="UP001321749">
    <property type="component" value="Unassembled WGS sequence"/>
</dbReference>
<dbReference type="AlphaFoldDB" id="A0AAV9HG66"/>
<protein>
    <recommendedName>
        <fullName evidence="7">Rhodopsin domain-containing protein</fullName>
    </recommendedName>
</protein>
<feature type="transmembrane region" description="Helical" evidence="6">
    <location>
        <begin position="54"/>
        <end position="77"/>
    </location>
</feature>
<evidence type="ECO:0000256" key="5">
    <source>
        <dbReference type="ARBA" id="ARBA00038359"/>
    </source>
</evidence>
<feature type="transmembrane region" description="Helical" evidence="6">
    <location>
        <begin position="127"/>
        <end position="150"/>
    </location>
</feature>
<feature type="domain" description="Rhodopsin" evidence="7">
    <location>
        <begin position="38"/>
        <end position="268"/>
    </location>
</feature>
<sequence length="331" mass="35422">MEGLSPVSIVGAPYNSLQIGTVVAFSITYFFATFFLVLRYIQAVKIVKKFELDLAILTLAWGLGMYYMITLVQLMRVGWARHMWELSLEDLMVFNDILLPNTLTYLITPAVTKMAMLVVLFQINSSVIYRVVVAAMGISIFAYTLTLTSITGGPCNPKNGAGTTKCLMNVAFAQAILNIASDIGVIIAPIPTILSLNLSLKQKMSVLVLLAVGSAVVICSIARTPYVKALETATDLTYQEGILGVWSLVEINLGIVCGSAMRLKKLITTWLPRLGLGTSGGRSGGATPFGSAGTTLKGTGNNSQLGGKGPYQLHSIQKESGGNESTDKILV</sequence>
<reference evidence="8" key="2">
    <citation type="submission" date="2023-06" db="EMBL/GenBank/DDBJ databases">
        <authorList>
            <consortium name="Lawrence Berkeley National Laboratory"/>
            <person name="Mondo S.J."/>
            <person name="Hensen N."/>
            <person name="Bonometti L."/>
            <person name="Westerberg I."/>
            <person name="Brannstrom I.O."/>
            <person name="Guillou S."/>
            <person name="Cros-Aarteil S."/>
            <person name="Calhoun S."/>
            <person name="Haridas S."/>
            <person name="Kuo A."/>
            <person name="Pangilinan J."/>
            <person name="Riley R."/>
            <person name="Labutti K."/>
            <person name="Andreopoulos B."/>
            <person name="Lipzen A."/>
            <person name="Chen C."/>
            <person name="Yanf M."/>
            <person name="Daum C."/>
            <person name="Ng V."/>
            <person name="Clum A."/>
            <person name="Steindorff A."/>
            <person name="Ohm R."/>
            <person name="Martin F."/>
            <person name="Silar P."/>
            <person name="Natvig D."/>
            <person name="Lalanne C."/>
            <person name="Gautier V."/>
            <person name="Ament-Velasquez S.L."/>
            <person name="Kruys A."/>
            <person name="Hutchinson M.I."/>
            <person name="Powell A.J."/>
            <person name="Barry K."/>
            <person name="Miller A.N."/>
            <person name="Grigoriev I.V."/>
            <person name="Debuchy R."/>
            <person name="Gladieux P."/>
            <person name="Thoren M.H."/>
            <person name="Johannesson H."/>
        </authorList>
    </citation>
    <scope>NUCLEOTIDE SEQUENCE</scope>
    <source>
        <strain evidence="8">PSN324</strain>
    </source>
</reference>
<evidence type="ECO:0000313" key="8">
    <source>
        <dbReference type="EMBL" id="KAK4458608.1"/>
    </source>
</evidence>
<keyword evidence="3 6" id="KW-1133">Transmembrane helix</keyword>
<comment type="caution">
    <text evidence="8">The sequence shown here is derived from an EMBL/GenBank/DDBJ whole genome shotgun (WGS) entry which is preliminary data.</text>
</comment>
<feature type="transmembrane region" description="Helical" evidence="6">
    <location>
        <begin position="243"/>
        <end position="263"/>
    </location>
</feature>
<keyword evidence="4 6" id="KW-0472">Membrane</keyword>
<dbReference type="InterPro" id="IPR049326">
    <property type="entry name" value="Rhodopsin_dom_fungi"/>
</dbReference>
<organism evidence="8 9">
    <name type="scientific">Cladorrhinum samala</name>
    <dbReference type="NCBI Taxonomy" id="585594"/>
    <lineage>
        <taxon>Eukaryota</taxon>
        <taxon>Fungi</taxon>
        <taxon>Dikarya</taxon>
        <taxon>Ascomycota</taxon>
        <taxon>Pezizomycotina</taxon>
        <taxon>Sordariomycetes</taxon>
        <taxon>Sordariomycetidae</taxon>
        <taxon>Sordariales</taxon>
        <taxon>Podosporaceae</taxon>
        <taxon>Cladorrhinum</taxon>
    </lineage>
</organism>
<feature type="transmembrane region" description="Helical" evidence="6">
    <location>
        <begin position="170"/>
        <end position="194"/>
    </location>
</feature>
<name>A0AAV9HG66_9PEZI</name>
<evidence type="ECO:0000256" key="6">
    <source>
        <dbReference type="SAM" id="Phobius"/>
    </source>
</evidence>
<evidence type="ECO:0000313" key="9">
    <source>
        <dbReference type="Proteomes" id="UP001321749"/>
    </source>
</evidence>
<feature type="transmembrane region" description="Helical" evidence="6">
    <location>
        <begin position="20"/>
        <end position="42"/>
    </location>
</feature>
<proteinExistence type="inferred from homology"/>
<dbReference type="Pfam" id="PF20684">
    <property type="entry name" value="Fung_rhodopsin"/>
    <property type="match status" value="1"/>
</dbReference>
<feature type="transmembrane region" description="Helical" evidence="6">
    <location>
        <begin position="97"/>
        <end position="120"/>
    </location>
</feature>
<keyword evidence="2 6" id="KW-0812">Transmembrane</keyword>
<dbReference type="EMBL" id="MU865062">
    <property type="protein sequence ID" value="KAK4458608.1"/>
    <property type="molecule type" value="Genomic_DNA"/>
</dbReference>
<evidence type="ECO:0000256" key="2">
    <source>
        <dbReference type="ARBA" id="ARBA00022692"/>
    </source>
</evidence>
<dbReference type="GO" id="GO:0016020">
    <property type="term" value="C:membrane"/>
    <property type="evidence" value="ECO:0007669"/>
    <property type="project" value="UniProtKB-SubCell"/>
</dbReference>
<evidence type="ECO:0000256" key="4">
    <source>
        <dbReference type="ARBA" id="ARBA00023136"/>
    </source>
</evidence>
<accession>A0AAV9HG66</accession>
<evidence type="ECO:0000256" key="1">
    <source>
        <dbReference type="ARBA" id="ARBA00004141"/>
    </source>
</evidence>
<gene>
    <name evidence="8" type="ORF">QBC42DRAFT_276316</name>
</gene>
<reference evidence="8" key="1">
    <citation type="journal article" date="2023" name="Mol. Phylogenet. Evol.">
        <title>Genome-scale phylogeny and comparative genomics of the fungal order Sordariales.</title>
        <authorList>
            <person name="Hensen N."/>
            <person name="Bonometti L."/>
            <person name="Westerberg I."/>
            <person name="Brannstrom I.O."/>
            <person name="Guillou S."/>
            <person name="Cros-Aarteil S."/>
            <person name="Calhoun S."/>
            <person name="Haridas S."/>
            <person name="Kuo A."/>
            <person name="Mondo S."/>
            <person name="Pangilinan J."/>
            <person name="Riley R."/>
            <person name="LaButti K."/>
            <person name="Andreopoulos B."/>
            <person name="Lipzen A."/>
            <person name="Chen C."/>
            <person name="Yan M."/>
            <person name="Daum C."/>
            <person name="Ng V."/>
            <person name="Clum A."/>
            <person name="Steindorff A."/>
            <person name="Ohm R.A."/>
            <person name="Martin F."/>
            <person name="Silar P."/>
            <person name="Natvig D.O."/>
            <person name="Lalanne C."/>
            <person name="Gautier V."/>
            <person name="Ament-Velasquez S.L."/>
            <person name="Kruys A."/>
            <person name="Hutchinson M.I."/>
            <person name="Powell A.J."/>
            <person name="Barry K."/>
            <person name="Miller A.N."/>
            <person name="Grigoriev I.V."/>
            <person name="Debuchy R."/>
            <person name="Gladieux P."/>
            <person name="Hiltunen Thoren M."/>
            <person name="Johannesson H."/>
        </authorList>
    </citation>
    <scope>NUCLEOTIDE SEQUENCE</scope>
    <source>
        <strain evidence="8">PSN324</strain>
    </source>
</reference>